<evidence type="ECO:0000256" key="2">
    <source>
        <dbReference type="ARBA" id="ARBA00010147"/>
    </source>
</evidence>
<keyword evidence="5 9" id="KW-0732">Signal</keyword>
<feature type="domain" description="PKD" evidence="11">
    <location>
        <begin position="2056"/>
        <end position="2093"/>
    </location>
</feature>
<dbReference type="InterPro" id="IPR006585">
    <property type="entry name" value="FTP1"/>
</dbReference>
<feature type="signal peptide" evidence="9">
    <location>
        <begin position="1"/>
        <end position="18"/>
    </location>
</feature>
<proteinExistence type="inferred from homology"/>
<evidence type="ECO:0000256" key="7">
    <source>
        <dbReference type="ARBA" id="ARBA00022837"/>
    </source>
</evidence>
<keyword evidence="4" id="KW-0479">Metal-binding</keyword>
<comment type="caution">
    <text evidence="12">The sequence shown here is derived from an EMBL/GenBank/DDBJ whole genome shotgun (WGS) entry which is preliminary data.</text>
</comment>
<reference evidence="12 13" key="1">
    <citation type="submission" date="2023-09" db="EMBL/GenBank/DDBJ databases">
        <authorList>
            <person name="Rey-Velasco X."/>
        </authorList>
    </citation>
    <scope>NUCLEOTIDE SEQUENCE [LARGE SCALE GENOMIC DNA]</scope>
    <source>
        <strain evidence="12 13">P007</strain>
    </source>
</reference>
<keyword evidence="6" id="KW-0430">Lectin</keyword>
<evidence type="ECO:0000256" key="5">
    <source>
        <dbReference type="ARBA" id="ARBA00022729"/>
    </source>
</evidence>
<evidence type="ECO:0000313" key="12">
    <source>
        <dbReference type="EMBL" id="MDT0622608.1"/>
    </source>
</evidence>
<dbReference type="SMART" id="SM00607">
    <property type="entry name" value="FTP"/>
    <property type="match status" value="3"/>
</dbReference>
<dbReference type="Gene3D" id="2.60.40.10">
    <property type="entry name" value="Immunoglobulins"/>
    <property type="match status" value="4"/>
</dbReference>
<dbReference type="Pfam" id="PF03382">
    <property type="entry name" value="DUF285"/>
    <property type="match status" value="6"/>
</dbReference>
<evidence type="ECO:0000256" key="4">
    <source>
        <dbReference type="ARBA" id="ARBA00022723"/>
    </source>
</evidence>
<feature type="domain" description="PKD" evidence="11">
    <location>
        <begin position="1503"/>
        <end position="1539"/>
    </location>
</feature>
<feature type="domain" description="PKD" evidence="11">
    <location>
        <begin position="2508"/>
        <end position="2545"/>
    </location>
</feature>
<dbReference type="InterPro" id="IPR026444">
    <property type="entry name" value="Secre_tail"/>
</dbReference>
<dbReference type="EMBL" id="JAVRHU010000004">
    <property type="protein sequence ID" value="MDT0622608.1"/>
    <property type="molecule type" value="Genomic_DNA"/>
</dbReference>
<sequence length="3550" mass="389432">MKKRLLFVALAFSLIIQAQTNSNQRGSKTMTVTYLGTSPKLTEIKPISSFPEKARFEDGVYVVPNKLSKSGVIDRIENPISDPVIQNSNAPLFNGAAVKVGFDGGSNQDNAIVNGIQVAPPDTQGDVGPNHYIQMTNSVTTIFDKSGNTVFGPSPNSVFFQNLDPRLAGTNDGDPVVVYDQFEDRWIVSQFAISAGAPYFMLVAVSQTGDPLGAYNQYAIDYGNDFPDYPKLGVWNDALFITTRDFENGSSFAGFSIVAIDKFDMYSGIETNAQRFEIDNPDFDGILPADADGNIPPPAGEPHYSLYLSASGNLLNLVTTAIDFDTPENSTLIFSTIPVAAYSFFQSQVSQPNGQTLDALPFFLMYRLQYMNFGTHASMLTNHTVQQESGGTFGIRWYEFRKTATPWSVYQQGTYLPDDNLNRWMGSIAMNGEGDIALGYSVAGSTLNPSIRFVGQTSDQSGTGSLNVAETSILEGTLSSRGTNRWGDYAMMSIDPVDGDFWFTQEYVKNDLSFSGWGTYISEFAFGNPPIALCQDIAISLDETGIATITPDQIDNGSIDFNGGAVTLSLDIDTFDCSNLGENMVNLIVTGSEGIPASCSARVVVLDNIAPIAVCQDIAIRVNSTEPTEITFEQVDGGSTDNCGINNATFSKSTFSIADIGENIIDVTVSDANGNTSVCQSTITVIDEAEIGPPIAVCQDLVIQLDSSGNASITPQQVDNGSLDAIGGAVDLALDTTTFNCSNLGLNTVALTVTDAGGLTDICTATVTVEDNLPPSVECQNIAVNLDAEGVATITPEELIRTGGGEILGLFPWASSSPNTLFTFEYDSTTDDISIKDNPFGSLPGNNISIAQNPVDNQIYVLLDAGAAQAQNIDRALYPFDMASRTVGNKITSIVSVGGQTTPNAMDFDSDGNLYVVFKNGEVNKFDLLTGTASAFAQVSLNKAMGLTYDDDQNRLIYVAQSASGATTNLFEIDLQGNVNLLFELISPCGSTGQAMDYVGGGKLLASGTFGCNRIFTIDLNNQSIETIISPLGINAPVGNLKDILFLPQGIADNCQIADISLSQSSFTIDDLGENIVTVTVTDTSGNSASCEAIVTITETAPFVTTWNTSIPDESDDRTIVIPTFDGEDYNYSVNWGDGQIETGLTGDATHIYDVSGTYQVSISGDFPRIYFAGIGDNSKIVSVDQWGEIQWTSMEDAFNGCNNLDVVATDVPDLSQVTNLSRMLAGCNSLVGNTTFNDWDVSTITKMNAFFSQANSFTQDLDKWNVSNVEEMSGMFFVNTGFNGNIGTWDVSNVRAMNQMFQNATAFNQDLNNWNTGSVTDMQLMFADATAFNGDITNWNTSNVFFTFGMFENAIVFNRDISSWDVSNVSTMFSMFESATSFDQDLSAWDISSIFQQTPETGMASMFLNAGISQTNYDNTLIGWATLSDSESQIPLDVVFDGGNSQFCLSELARQNLIDSFGWTITDGGITADCERPFVTTWKTDNEGVSADNQITIPTFPGETYNYTVDWGDGSNTENVVGNITHTYDEPGTYVVSIWGDFPRFFFTEAADLQKISNINQWGDLIWSSFDGMFVNCSNLDISAIDIPILTEVESFRAAFFGCSNLIWNQTVGNWDMSNAVNLSAMFSNATVFNQDINTWNLENVETINDMFNGATFFNQSLSNWKFPKVNSLNSLFQDASSFNQDISGWDLSNISDIGELFFGASSFNQDIGGWNVENVISMFGTFYDAISFNQDLNDWNVSKVRDMNYMFKGANTFNGKIGSWQVSELVAFGWSFQGASSFNQDLSQWKITNVIDMRGLFDESGLSNENYDETLISWSQLPSLQNQVQLDAPNNEYCLSEAARRNIIDTYGWTINDGGKAANCIETECTTFSNIALGKTAIQSTTYGDGVASIAIDGNTFGDSPWTADATLQHTISGEFQPWWQVDLGETSAIKGITIFNRTDKLLARLNNFYILISETPFNETATLSELLVDDTILNYFFEGEAGLEENFDFDANGRYVRIQLSGTGTLHMAEVEVLGCAVEAVQRPFVTTWKTDNMGLLEDNQVTIPTFPGETYNYTVDWGDGTTTENVTGDITHTYSSSGTYTVSISGDFPRIYLSSSISNAQKLLTIEQWGDIVWSSMEEAFYASDPNITASDVPNLTNVTSLKSMFYACPGLRNENLSMNNWDVSGIEDMASMFTLSGISGIKIPDWDVGNVKDMSSMFVFGSITFDINQWDVSSVIDMSNMFFDCSIGQSLENWDVSSVIDMSNIFGDPSMTNDDYDKTLIGWSQLPSLQSGVQLDAPSKQYCLSEEARQSIIDIYGWTINDGGKAVDCEETECTSFTNIALNKIATQSSTYGDGVASIAIDGNTFGDSPWTADATLQHTISGEFQSWWQVDLGEISTIKGLNIFNRTDKLQGRLNNFYILISETPFSETATLSELLTDGTIFNYFFEGEAGLEENFDFETNGRYVRVQLSGIGTLHLAEVEVMGCAGELTQRPFVTTWKTDNPGESEDNQISIPTFDGETYDYFVDWGDGTTSENVTADITHSYAVPGSYTVSISGEFPRVYFNYYGDSNKLLSVDEWGSIKWSSMEDAFSGARNLDVIAEDVPDLSQVITTRNMFANCRNLKGTISFDNWDVSNIENMDSMFVWALLFNQQLSEWDVSNVENMNYMFGFNLEFNGDISNWNTPNVEIMAGMFDTANSFNQDIGNWNVSKVKDMSFMFLSSETFNQNISGWDVSNVTKMTETFQSAPLFDQDLSSWRVSNVTDMSRMFQSSGLSNENYDKTLIGWSLLPSLQNGVQLDAPSNQYCSSQEARQSIIDNYGWTINDGGKAIGCEETECTSFTNIALNKMATQSSTYGDGVASIAVDGNTFGDSPWTADATLQHTISGEFQPWWQVDLGETSAIKGITIFNRTDKLQARLNNFYILISETPFSETATLSELLVDDNILNYFFEGEAGLEDNVDFDTNGRYVRIQLSETGTLHMAEVEVLGCAGEAVPRPFVTTWKTDNPGLSEDNQITIPTFPGETYNYIVDWGDATTSENVTGDITHTYETPGTYTVSVSGDFPRIYFNAAFDVSINDSDKIIAVNSWGNNEWSSMQVAFSGCENLNVIADDVPNLSIANSTAAMFLGCSNLVGNLKFNEWNMSNIEEMQSMFNRAILFNQPLNNWNTEKALNINGMFAYAASFNQSINSWNIENVENIGVMFGFASSFNQSLQDWDTSSVTNMNGVFAEAITFNQSLENWDVSKVEDMSGILDLSGLSIANYDATLIGWSQLGSLQNDVVLGAFEKEYCLSEFARQNIIDNFGWIFNDGGKAVDCNPGGCLKPGNLAFGKPTEQSTTYGNGLSLYAVDGNIVGESPWSADLQHTISGESQSWWQVDLEDNFSIENMVIFNRSDKLQSRLNNFYVLISETPFSPTATLDELLTDENIEYIFFEGAAGLESEIAFETTGRYVRVQLSDVGTLHMAEVQVFGCSIAVPLTANLNEMNLYPNPANDYINVSFSEVAKVDVFYVYDISGRMIQSSKANANENNYLLNVTQLTTGTYFVKAIDNQGIEYYKQMVIKR</sequence>
<dbReference type="Gene3D" id="2.120.10.30">
    <property type="entry name" value="TolB, C-terminal domain"/>
    <property type="match status" value="1"/>
</dbReference>
<dbReference type="InterPro" id="IPR011889">
    <property type="entry name" value="Liste_lipo_26"/>
</dbReference>
<accession>A0ABU3BKB7</accession>
<dbReference type="Pfam" id="PF22633">
    <property type="entry name" value="F5_F8_type_C_2"/>
    <property type="match status" value="4"/>
</dbReference>
<dbReference type="Gene3D" id="2.60.120.260">
    <property type="entry name" value="Galactose-binding domain-like"/>
    <property type="match status" value="4"/>
</dbReference>
<dbReference type="CDD" id="cd00146">
    <property type="entry name" value="PKD"/>
    <property type="match status" value="5"/>
</dbReference>
<feature type="domain" description="F5/8 type C" evidence="10">
    <location>
        <begin position="2821"/>
        <end position="2978"/>
    </location>
</feature>
<dbReference type="Proteomes" id="UP001250662">
    <property type="component" value="Unassembled WGS sequence"/>
</dbReference>
<dbReference type="InterPro" id="IPR005046">
    <property type="entry name" value="DUF285"/>
</dbReference>
<dbReference type="SUPFAM" id="SSF49299">
    <property type="entry name" value="PKD domain"/>
    <property type="match status" value="4"/>
</dbReference>
<dbReference type="PANTHER" id="PTHR45713">
    <property type="entry name" value="FTP DOMAIN-CONTAINING PROTEIN"/>
    <property type="match status" value="1"/>
</dbReference>
<evidence type="ECO:0000256" key="8">
    <source>
        <dbReference type="ARBA" id="ARBA00023157"/>
    </source>
</evidence>
<dbReference type="NCBIfam" id="TIGR04183">
    <property type="entry name" value="Por_Secre_tail"/>
    <property type="match status" value="1"/>
</dbReference>
<dbReference type="RefSeq" id="WP_311388327.1">
    <property type="nucleotide sequence ID" value="NZ_JAVRHU010000004.1"/>
</dbReference>
<evidence type="ECO:0000313" key="13">
    <source>
        <dbReference type="Proteomes" id="UP001250662"/>
    </source>
</evidence>
<dbReference type="PANTHER" id="PTHR45713:SF6">
    <property type="entry name" value="F5_8 TYPE C DOMAIN-CONTAINING PROTEIN"/>
    <property type="match status" value="1"/>
</dbReference>
<dbReference type="SUPFAM" id="SSF49785">
    <property type="entry name" value="Galactose-binding domain-like"/>
    <property type="match status" value="4"/>
</dbReference>
<dbReference type="PROSITE" id="PS50093">
    <property type="entry name" value="PKD"/>
    <property type="match status" value="4"/>
</dbReference>
<dbReference type="InterPro" id="IPR000601">
    <property type="entry name" value="PKD_dom"/>
</dbReference>
<evidence type="ECO:0000259" key="10">
    <source>
        <dbReference type="PROSITE" id="PS50022"/>
    </source>
</evidence>
<dbReference type="InterPro" id="IPR013783">
    <property type="entry name" value="Ig-like_fold"/>
</dbReference>
<feature type="domain" description="PKD" evidence="11">
    <location>
        <begin position="3011"/>
        <end position="3048"/>
    </location>
</feature>
<evidence type="ECO:0000256" key="9">
    <source>
        <dbReference type="SAM" id="SignalP"/>
    </source>
</evidence>
<comment type="function">
    <text evidence="1">Acts as a defensive agent. Recognizes blood group fucosylated oligosaccharides including A, B, H and Lewis B-type antigens. Does not recognize Lewis A antigen and has low affinity for monovalent haptens.</text>
</comment>
<dbReference type="SUPFAM" id="SSF63825">
    <property type="entry name" value="YWTD domain"/>
    <property type="match status" value="1"/>
</dbReference>
<dbReference type="InterPro" id="IPR000421">
    <property type="entry name" value="FA58C"/>
</dbReference>
<keyword evidence="8" id="KW-1015">Disulfide bond</keyword>
<comment type="similarity">
    <text evidence="2">Belongs to the fucolectin family.</text>
</comment>
<feature type="chain" id="PRO_5045215940" evidence="9">
    <location>
        <begin position="19"/>
        <end position="3550"/>
    </location>
</feature>
<protein>
    <submittedName>
        <fullName evidence="12">BspA family leucine-rich repeat surface protein</fullName>
    </submittedName>
</protein>
<dbReference type="InterPro" id="IPR035986">
    <property type="entry name" value="PKD_dom_sf"/>
</dbReference>
<dbReference type="SUPFAM" id="SSF141571">
    <property type="entry name" value="Pentapeptide repeat-like"/>
    <property type="match status" value="1"/>
</dbReference>
<organism evidence="12 13">
    <name type="scientific">Croceitalea vernalis</name>
    <dbReference type="NCBI Taxonomy" id="3075599"/>
    <lineage>
        <taxon>Bacteria</taxon>
        <taxon>Pseudomonadati</taxon>
        <taxon>Bacteroidota</taxon>
        <taxon>Flavobacteriia</taxon>
        <taxon>Flavobacteriales</taxon>
        <taxon>Flavobacteriaceae</taxon>
        <taxon>Croceitalea</taxon>
    </lineage>
</organism>
<keyword evidence="13" id="KW-1185">Reference proteome</keyword>
<dbReference type="PROSITE" id="PS50022">
    <property type="entry name" value="FA58C_3"/>
    <property type="match status" value="3"/>
</dbReference>
<name>A0ABU3BKB7_9FLAO</name>
<dbReference type="Pfam" id="PF18962">
    <property type="entry name" value="Por_Secre_tail"/>
    <property type="match status" value="1"/>
</dbReference>
<comment type="subunit">
    <text evidence="3">Homotrimer.</text>
</comment>
<dbReference type="InterPro" id="IPR008979">
    <property type="entry name" value="Galactose-bd-like_sf"/>
</dbReference>
<dbReference type="NCBIfam" id="TIGR02167">
    <property type="entry name" value="Liste_lipo_26"/>
    <property type="match status" value="1"/>
</dbReference>
<dbReference type="InterPro" id="IPR011042">
    <property type="entry name" value="6-blade_b-propeller_TolB-like"/>
</dbReference>
<feature type="domain" description="F5/8 type C" evidence="10">
    <location>
        <begin position="1866"/>
        <end position="2023"/>
    </location>
</feature>
<evidence type="ECO:0000259" key="11">
    <source>
        <dbReference type="PROSITE" id="PS50093"/>
    </source>
</evidence>
<evidence type="ECO:0000256" key="3">
    <source>
        <dbReference type="ARBA" id="ARBA00011233"/>
    </source>
</evidence>
<dbReference type="InterPro" id="IPR051941">
    <property type="entry name" value="BG_Antigen-Binding_Lectin"/>
</dbReference>
<keyword evidence="7" id="KW-0106">Calcium</keyword>
<gene>
    <name evidence="12" type="ORF">RM520_13330</name>
</gene>
<evidence type="ECO:0000256" key="1">
    <source>
        <dbReference type="ARBA" id="ARBA00002219"/>
    </source>
</evidence>
<evidence type="ECO:0000256" key="6">
    <source>
        <dbReference type="ARBA" id="ARBA00022734"/>
    </source>
</evidence>
<feature type="domain" description="F5/8 type C" evidence="10">
    <location>
        <begin position="2318"/>
        <end position="2475"/>
    </location>
</feature>